<dbReference type="PANTHER" id="PTHR39599:SF1">
    <property type="entry name" value="GPI-ANCHORED PROTEIN (EUROFUNG)"/>
    <property type="match status" value="1"/>
</dbReference>
<proteinExistence type="predicted"/>
<name>A0A8E2JDC8_9PEZI</name>
<feature type="signal peptide" evidence="1">
    <location>
        <begin position="1"/>
        <end position="17"/>
    </location>
</feature>
<sequence length="210" mass="21550">MRLNFLLILLFSSLVLASPETQQYTYAPFSGAIYIVSPNGQQINTEATGMCPSYASESCSSIGQPSWCCPTSFTCAIPASSGGLIGCCPTGSTCSGSINAEAITTITVQSYITSTISPVYVQHTSVVYVQATTVAPVYVAHTSAAVVYNGYCSTLVESGPGLPTTRQGDCGTILIVNAGRILGPGVGIGLGVLVGAGYFVAGRMFGAGVW</sequence>
<reference evidence="2 3" key="1">
    <citation type="journal article" date="2016" name="Nat. Commun.">
        <title>Ectomycorrhizal ecology is imprinted in the genome of the dominant symbiotic fungus Cenococcum geophilum.</title>
        <authorList>
            <consortium name="DOE Joint Genome Institute"/>
            <person name="Peter M."/>
            <person name="Kohler A."/>
            <person name="Ohm R.A."/>
            <person name="Kuo A."/>
            <person name="Krutzmann J."/>
            <person name="Morin E."/>
            <person name="Arend M."/>
            <person name="Barry K.W."/>
            <person name="Binder M."/>
            <person name="Choi C."/>
            <person name="Clum A."/>
            <person name="Copeland A."/>
            <person name="Grisel N."/>
            <person name="Haridas S."/>
            <person name="Kipfer T."/>
            <person name="LaButti K."/>
            <person name="Lindquist E."/>
            <person name="Lipzen A."/>
            <person name="Maire R."/>
            <person name="Meier B."/>
            <person name="Mihaltcheva S."/>
            <person name="Molinier V."/>
            <person name="Murat C."/>
            <person name="Poggeler S."/>
            <person name="Quandt C.A."/>
            <person name="Sperisen C."/>
            <person name="Tritt A."/>
            <person name="Tisserant E."/>
            <person name="Crous P.W."/>
            <person name="Henrissat B."/>
            <person name="Nehls U."/>
            <person name="Egli S."/>
            <person name="Spatafora J.W."/>
            <person name="Grigoriev I.V."/>
            <person name="Martin F.M."/>
        </authorList>
    </citation>
    <scope>NUCLEOTIDE SEQUENCE [LARGE SCALE GENOMIC DNA]</scope>
    <source>
        <strain evidence="2 3">CBS 459.81</strain>
    </source>
</reference>
<evidence type="ECO:0000313" key="2">
    <source>
        <dbReference type="EMBL" id="OCK78359.1"/>
    </source>
</evidence>
<keyword evidence="1" id="KW-0732">Signal</keyword>
<feature type="chain" id="PRO_5034399657" evidence="1">
    <location>
        <begin position="18"/>
        <end position="210"/>
    </location>
</feature>
<dbReference type="PANTHER" id="PTHR39599">
    <property type="entry name" value="GPI-ANCHORED PROTEIN (EUROFUNG)-RELATED-RELATED"/>
    <property type="match status" value="1"/>
</dbReference>
<evidence type="ECO:0000313" key="3">
    <source>
        <dbReference type="Proteomes" id="UP000250266"/>
    </source>
</evidence>
<protein>
    <submittedName>
        <fullName evidence="2">Uncharacterized protein</fullName>
    </submittedName>
</protein>
<keyword evidence="3" id="KW-1185">Reference proteome</keyword>
<organism evidence="2 3">
    <name type="scientific">Lepidopterella palustris CBS 459.81</name>
    <dbReference type="NCBI Taxonomy" id="1314670"/>
    <lineage>
        <taxon>Eukaryota</taxon>
        <taxon>Fungi</taxon>
        <taxon>Dikarya</taxon>
        <taxon>Ascomycota</taxon>
        <taxon>Pezizomycotina</taxon>
        <taxon>Dothideomycetes</taxon>
        <taxon>Pleosporomycetidae</taxon>
        <taxon>Mytilinidiales</taxon>
        <taxon>Argynnaceae</taxon>
        <taxon>Lepidopterella</taxon>
    </lineage>
</organism>
<dbReference type="Proteomes" id="UP000250266">
    <property type="component" value="Unassembled WGS sequence"/>
</dbReference>
<dbReference type="OrthoDB" id="2426396at2759"/>
<accession>A0A8E2JDC8</accession>
<dbReference type="EMBL" id="KV745065">
    <property type="protein sequence ID" value="OCK78359.1"/>
    <property type="molecule type" value="Genomic_DNA"/>
</dbReference>
<gene>
    <name evidence="2" type="ORF">K432DRAFT_95949</name>
</gene>
<evidence type="ECO:0000256" key="1">
    <source>
        <dbReference type="SAM" id="SignalP"/>
    </source>
</evidence>
<dbReference type="AlphaFoldDB" id="A0A8E2JDC8"/>